<dbReference type="SUPFAM" id="SSF52058">
    <property type="entry name" value="L domain-like"/>
    <property type="match status" value="1"/>
</dbReference>
<name>U2DTS0_9MOLU</name>
<evidence type="ECO:0000313" key="1">
    <source>
        <dbReference type="EMBL" id="ERJ11862.1"/>
    </source>
</evidence>
<dbReference type="RefSeq" id="WP_008824516.1">
    <property type="nucleotide sequence ID" value="NZ_AFNU02000007.1"/>
</dbReference>
<comment type="caution">
    <text evidence="1">The sequence shown here is derived from an EMBL/GenBank/DDBJ whole genome shotgun (WGS) entry which is preliminary data.</text>
</comment>
<sequence>MRKVIILCCLTVVLLLSGCFEKTEDESILSVPRSIKVKVGSEVNFQDYITVSEGYTKEDVEIKVREFNTYSEGWSRITYMIEDSDGEQYVERMVVIIKKEHSIEEYGEPTEITDLTVEDHVNIDNPYDFFSIDLSEDEANYVSITGTTEFTGLKENFIQVFVENNAGFIESLRQYLPIGDPDQTNQDNAFYYMGTAKRLYVLVKQPTRAFVTDPELERLIRERGFDYELEISKKAFDQDAKAIQFNDIKLDEWFYNYINFDDRNLLNEDSASKMTTLDITPHLISNVEGLQYFSNLTTLNIANNSLTNIDPLETLYDHREVESNLTINLSENPITPEAYEVIKDLRNKGVTVLYHATPEYGNEFSTSINSIERNTISSYAQQDTYKLENAKDMLTSIRLISDDYDFNTDLSFTLHYYDAEGNYKIMDSQTRVFDLEYQHYSLILPMHNQIYISVTGEPGTSYNLVIEGEQMDYRSAFIDGGFSNFPVSGINMSHFNVLNGFLTKQMANYVDQLKIKEPHADVSRLETYTQVKYLTFEDCNLTDSILDYLEYLNHVEYIKIKHVTLIDSSLGKFLLSDELDSLKVVELEGNEYYSDSAARNMIDVLETQGIEVRHDLD</sequence>
<dbReference type="EMBL" id="AFNU02000007">
    <property type="protein sequence ID" value="ERJ11862.1"/>
    <property type="molecule type" value="Genomic_DNA"/>
</dbReference>
<reference evidence="1 2" key="1">
    <citation type="journal article" date="2011" name="J. Bacteriol.">
        <title>Genome sequence of Haloplasma contractile, an unusual contractile bacterium from a deep-sea anoxic brine lake.</title>
        <authorList>
            <person name="Antunes A."/>
            <person name="Alam I."/>
            <person name="El Dorry H."/>
            <person name="Siam R."/>
            <person name="Robertson A."/>
            <person name="Bajic V.B."/>
            <person name="Stingl U."/>
        </authorList>
    </citation>
    <scope>NUCLEOTIDE SEQUENCE [LARGE SCALE GENOMIC DNA]</scope>
    <source>
        <strain evidence="1 2">SSD-17B</strain>
    </source>
</reference>
<reference evidence="1 2" key="2">
    <citation type="journal article" date="2013" name="PLoS ONE">
        <title>INDIGO - INtegrated Data Warehouse of MIcrobial GenOmes with Examples from the Red Sea Extremophiles.</title>
        <authorList>
            <person name="Alam I."/>
            <person name="Antunes A."/>
            <person name="Kamau A.A."/>
            <person name="Ba Alawi W."/>
            <person name="Kalkatawi M."/>
            <person name="Stingl U."/>
            <person name="Bajic V.B."/>
        </authorList>
    </citation>
    <scope>NUCLEOTIDE SEQUENCE [LARGE SCALE GENOMIC DNA]</scope>
    <source>
        <strain evidence="1 2">SSD-17B</strain>
    </source>
</reference>
<protein>
    <submittedName>
        <fullName evidence="1">Internalin-I protein</fullName>
    </submittedName>
</protein>
<dbReference type="InterPro" id="IPR032675">
    <property type="entry name" value="LRR_dom_sf"/>
</dbReference>
<organism evidence="1 2">
    <name type="scientific">Haloplasma contractile SSD-17B</name>
    <dbReference type="NCBI Taxonomy" id="1033810"/>
    <lineage>
        <taxon>Bacteria</taxon>
        <taxon>Bacillati</taxon>
        <taxon>Mycoplasmatota</taxon>
        <taxon>Mollicutes</taxon>
        <taxon>Haloplasmatales</taxon>
        <taxon>Haloplasmataceae</taxon>
        <taxon>Haloplasma</taxon>
    </lineage>
</organism>
<dbReference type="AlphaFoldDB" id="U2DTS0"/>
<proteinExistence type="predicted"/>
<dbReference type="STRING" id="1033810.HLPCO_002102"/>
<keyword evidence="2" id="KW-1185">Reference proteome</keyword>
<dbReference type="Gene3D" id="3.80.10.10">
    <property type="entry name" value="Ribonuclease Inhibitor"/>
    <property type="match status" value="1"/>
</dbReference>
<evidence type="ECO:0000313" key="2">
    <source>
        <dbReference type="Proteomes" id="UP000005707"/>
    </source>
</evidence>
<dbReference type="PROSITE" id="PS51257">
    <property type="entry name" value="PROKAR_LIPOPROTEIN"/>
    <property type="match status" value="1"/>
</dbReference>
<gene>
    <name evidence="1" type="primary">inlI</name>
    <name evidence="1" type="ORF">HLPCO_002102</name>
</gene>
<dbReference type="Proteomes" id="UP000005707">
    <property type="component" value="Unassembled WGS sequence"/>
</dbReference>
<dbReference type="InParanoid" id="U2DTS0"/>
<accession>U2DTS0</accession>
<dbReference type="InterPro" id="IPR001611">
    <property type="entry name" value="Leu-rich_rpt"/>
</dbReference>
<dbReference type="PROSITE" id="PS51450">
    <property type="entry name" value="LRR"/>
    <property type="match status" value="1"/>
</dbReference>